<evidence type="ECO:0000313" key="2">
    <source>
        <dbReference type="EMBL" id="RIB22355.1"/>
    </source>
</evidence>
<dbReference type="EMBL" id="QKWP01000313">
    <property type="protein sequence ID" value="RIB22355.1"/>
    <property type="molecule type" value="Genomic_DNA"/>
</dbReference>
<dbReference type="Proteomes" id="UP000266673">
    <property type="component" value="Unassembled WGS sequence"/>
</dbReference>
<protein>
    <submittedName>
        <fullName evidence="2">Uncharacterized protein</fullName>
    </submittedName>
</protein>
<evidence type="ECO:0000256" key="1">
    <source>
        <dbReference type="SAM" id="Coils"/>
    </source>
</evidence>
<evidence type="ECO:0000313" key="3">
    <source>
        <dbReference type="Proteomes" id="UP000266673"/>
    </source>
</evidence>
<dbReference type="AlphaFoldDB" id="A0A397VIQ3"/>
<accession>A0A397VIQ3</accession>
<organism evidence="2 3">
    <name type="scientific">Gigaspora rosea</name>
    <dbReference type="NCBI Taxonomy" id="44941"/>
    <lineage>
        <taxon>Eukaryota</taxon>
        <taxon>Fungi</taxon>
        <taxon>Fungi incertae sedis</taxon>
        <taxon>Mucoromycota</taxon>
        <taxon>Glomeromycotina</taxon>
        <taxon>Glomeromycetes</taxon>
        <taxon>Diversisporales</taxon>
        <taxon>Gigasporaceae</taxon>
        <taxon>Gigaspora</taxon>
    </lineage>
</organism>
<keyword evidence="3" id="KW-1185">Reference proteome</keyword>
<reference evidence="2 3" key="1">
    <citation type="submission" date="2018-06" db="EMBL/GenBank/DDBJ databases">
        <title>Comparative genomics reveals the genomic features of Rhizophagus irregularis, R. cerebriforme, R. diaphanum and Gigaspora rosea, and their symbiotic lifestyle signature.</title>
        <authorList>
            <person name="Morin E."/>
            <person name="San Clemente H."/>
            <person name="Chen E.C.H."/>
            <person name="De La Providencia I."/>
            <person name="Hainaut M."/>
            <person name="Kuo A."/>
            <person name="Kohler A."/>
            <person name="Murat C."/>
            <person name="Tang N."/>
            <person name="Roy S."/>
            <person name="Loubradou J."/>
            <person name="Henrissat B."/>
            <person name="Grigoriev I.V."/>
            <person name="Corradi N."/>
            <person name="Roux C."/>
            <person name="Martin F.M."/>
        </authorList>
    </citation>
    <scope>NUCLEOTIDE SEQUENCE [LARGE SCALE GENOMIC DNA]</scope>
    <source>
        <strain evidence="2 3">DAOM 194757</strain>
    </source>
</reference>
<feature type="coiled-coil region" evidence="1">
    <location>
        <begin position="26"/>
        <end position="74"/>
    </location>
</feature>
<name>A0A397VIQ3_9GLOM</name>
<keyword evidence="1" id="KW-0175">Coiled coil</keyword>
<sequence>MILGSLESSQRDEHFGKLNSKSITIIAELRKENTEIKIENIKLKAKNIKVKAKNEKLKQILEKHGARFTNLKQKDKETTDLIAKLEQSRISDSYPINSNDAFKEINLLYNNIDITNNASNSNEYQKETSS</sequence>
<gene>
    <name evidence="2" type="ORF">C2G38_2174180</name>
</gene>
<comment type="caution">
    <text evidence="2">The sequence shown here is derived from an EMBL/GenBank/DDBJ whole genome shotgun (WGS) entry which is preliminary data.</text>
</comment>
<proteinExistence type="predicted"/>